<keyword evidence="1" id="KW-0812">Transmembrane</keyword>
<dbReference type="KEGG" id="afs:AFR_06810"/>
<keyword evidence="1" id="KW-1133">Transmembrane helix</keyword>
<evidence type="ECO:0000256" key="1">
    <source>
        <dbReference type="SAM" id="Phobius"/>
    </source>
</evidence>
<dbReference type="STRING" id="1246995.AFR_06810"/>
<dbReference type="RefSeq" id="WP_023359182.1">
    <property type="nucleotide sequence ID" value="NC_022657.1"/>
</dbReference>
<feature type="domain" description="Putative Flp pilus-assembly TadG-like N-terminal" evidence="2">
    <location>
        <begin position="13"/>
        <end position="62"/>
    </location>
</feature>
<evidence type="ECO:0000259" key="2">
    <source>
        <dbReference type="Pfam" id="PF13400"/>
    </source>
</evidence>
<organism evidence="3 4">
    <name type="scientific">Actinoplanes friuliensis DSM 7358</name>
    <dbReference type="NCBI Taxonomy" id="1246995"/>
    <lineage>
        <taxon>Bacteria</taxon>
        <taxon>Bacillati</taxon>
        <taxon>Actinomycetota</taxon>
        <taxon>Actinomycetes</taxon>
        <taxon>Micromonosporales</taxon>
        <taxon>Micromonosporaceae</taxon>
        <taxon>Actinoplanes</taxon>
    </lineage>
</organism>
<dbReference type="AlphaFoldDB" id="U5VVJ8"/>
<dbReference type="Proteomes" id="UP000017746">
    <property type="component" value="Chromosome"/>
</dbReference>
<evidence type="ECO:0000313" key="4">
    <source>
        <dbReference type="Proteomes" id="UP000017746"/>
    </source>
</evidence>
<name>U5VVJ8_9ACTN</name>
<keyword evidence="1" id="KW-0472">Membrane</keyword>
<dbReference type="Pfam" id="PF13400">
    <property type="entry name" value="Tad"/>
    <property type="match status" value="1"/>
</dbReference>
<dbReference type="InterPro" id="IPR028087">
    <property type="entry name" value="Tad_N"/>
</dbReference>
<dbReference type="OrthoDB" id="5187898at2"/>
<feature type="transmembrane region" description="Helical" evidence="1">
    <location>
        <begin position="12"/>
        <end position="36"/>
    </location>
</feature>
<dbReference type="EMBL" id="CP006272">
    <property type="protein sequence ID" value="AGZ39651.1"/>
    <property type="molecule type" value="Genomic_DNA"/>
</dbReference>
<reference evidence="3 4" key="1">
    <citation type="journal article" date="2014" name="J. Biotechnol.">
        <title>Complete genome sequence of the actinobacterium Actinoplanes friuliensis HAG 010964, producer of the lipopeptide antibiotic friulimycin.</title>
        <authorList>
            <person name="Ruckert C."/>
            <person name="Szczepanowski R."/>
            <person name="Albersmeier A."/>
            <person name="Goesmann A."/>
            <person name="Fischer N."/>
            <person name="Steinkamper A."/>
            <person name="Puhler A."/>
            <person name="Biener R."/>
            <person name="Schwartz D."/>
            <person name="Kalinowski J."/>
        </authorList>
    </citation>
    <scope>NUCLEOTIDE SEQUENCE [LARGE SCALE GENOMIC DNA]</scope>
    <source>
        <strain evidence="3 4">DSM 7358</strain>
    </source>
</reference>
<gene>
    <name evidence="3" type="ORF">AFR_06810</name>
</gene>
<proteinExistence type="predicted"/>
<dbReference type="PATRIC" id="fig|1246995.3.peg.1391"/>
<dbReference type="eggNOG" id="COG4655">
    <property type="taxonomic scope" value="Bacteria"/>
</dbReference>
<accession>U5VVJ8</accession>
<dbReference type="HOGENOM" id="CLU_805691_0_0_11"/>
<protein>
    <recommendedName>
        <fullName evidence="2">Putative Flp pilus-assembly TadG-like N-terminal domain-containing protein</fullName>
    </recommendedName>
</protein>
<sequence>MRRLRQRGADDSGAIAVLVAILLSSGLLLGMSALVIDVGLLADEREQLQSGADSAAWGVAQACISEPADCAAQGQLAASLANANSRDERAGVTLDVCTDLCDLRPRDRISPCQDLAPGFAASYAEVRTSTETADGATVLPPRVAQGLIGGQNTGTQVNACSQVAWGLPGTLQVFGLGISVCDVQNADLYGVPGISPATRQHSGIVPGDLDPPAQGDDQTFVPLDLLSPVTCASAGLNLPQGFAWLGNTQNCSVTVARGDAAPIVGAPTAACRNALATIRNEHEPVLVPVYRGNPTLTSVRVVGFAVLVVTGHRGLIVPADQTSWLGGTTPTVLECLLQVCFSGYFSKMLVPRAQPEFVTGADYGVTVMGRIG</sequence>
<keyword evidence="4" id="KW-1185">Reference proteome</keyword>
<evidence type="ECO:0000313" key="3">
    <source>
        <dbReference type="EMBL" id="AGZ39651.1"/>
    </source>
</evidence>